<dbReference type="GO" id="GO:0003724">
    <property type="term" value="F:RNA helicase activity"/>
    <property type="evidence" value="ECO:0007669"/>
    <property type="project" value="UniProtKB-EC"/>
</dbReference>
<organism evidence="13 14">
    <name type="scientific">Petrolisthes cinctipes</name>
    <name type="common">Flat porcelain crab</name>
    <dbReference type="NCBI Taxonomy" id="88211"/>
    <lineage>
        <taxon>Eukaryota</taxon>
        <taxon>Metazoa</taxon>
        <taxon>Ecdysozoa</taxon>
        <taxon>Arthropoda</taxon>
        <taxon>Crustacea</taxon>
        <taxon>Multicrustacea</taxon>
        <taxon>Malacostraca</taxon>
        <taxon>Eumalacostraca</taxon>
        <taxon>Eucarida</taxon>
        <taxon>Decapoda</taxon>
        <taxon>Pleocyemata</taxon>
        <taxon>Anomura</taxon>
        <taxon>Galatheoidea</taxon>
        <taxon>Porcellanidae</taxon>
        <taxon>Petrolisthes</taxon>
    </lineage>
</organism>
<dbReference type="InterPro" id="IPR000629">
    <property type="entry name" value="RNA-helicase_DEAD-box_CS"/>
</dbReference>
<dbReference type="Gene3D" id="3.40.50.300">
    <property type="entry name" value="P-loop containing nucleotide triphosphate hydrolases"/>
    <property type="match status" value="2"/>
</dbReference>
<evidence type="ECO:0000256" key="3">
    <source>
        <dbReference type="ARBA" id="ARBA00022806"/>
    </source>
</evidence>
<dbReference type="InterPro" id="IPR001650">
    <property type="entry name" value="Helicase_C-like"/>
</dbReference>
<dbReference type="SMART" id="SM00487">
    <property type="entry name" value="DEXDc"/>
    <property type="match status" value="1"/>
</dbReference>
<dbReference type="Pfam" id="PF13959">
    <property type="entry name" value="CTE_SPB4"/>
    <property type="match status" value="1"/>
</dbReference>
<evidence type="ECO:0000256" key="5">
    <source>
        <dbReference type="ARBA" id="ARBA00022884"/>
    </source>
</evidence>
<dbReference type="Proteomes" id="UP001286313">
    <property type="component" value="Unassembled WGS sequence"/>
</dbReference>
<dbReference type="CDD" id="cd18787">
    <property type="entry name" value="SF2_C_DEAD"/>
    <property type="match status" value="1"/>
</dbReference>
<comment type="catalytic activity">
    <reaction evidence="7 9">
        <text>ATP + H2O = ADP + phosphate + H(+)</text>
        <dbReference type="Rhea" id="RHEA:13065"/>
        <dbReference type="ChEBI" id="CHEBI:15377"/>
        <dbReference type="ChEBI" id="CHEBI:15378"/>
        <dbReference type="ChEBI" id="CHEBI:30616"/>
        <dbReference type="ChEBI" id="CHEBI:43474"/>
        <dbReference type="ChEBI" id="CHEBI:456216"/>
        <dbReference type="EC" id="3.6.4.13"/>
    </reaction>
</comment>
<dbReference type="GO" id="GO:0016787">
    <property type="term" value="F:hydrolase activity"/>
    <property type="evidence" value="ECO:0007669"/>
    <property type="project" value="UniProtKB-KW"/>
</dbReference>
<comment type="function">
    <text evidence="9">RNA helicase.</text>
</comment>
<evidence type="ECO:0000256" key="10">
    <source>
        <dbReference type="SAM" id="MobiDB-lite"/>
    </source>
</evidence>
<feature type="domain" description="Helicase ATP-binding" evidence="11">
    <location>
        <begin position="220"/>
        <end position="395"/>
    </location>
</feature>
<dbReference type="FunFam" id="3.40.50.300:FF:000379">
    <property type="entry name" value="RNA helicase"/>
    <property type="match status" value="1"/>
</dbReference>
<dbReference type="SMART" id="SM00490">
    <property type="entry name" value="HELICc"/>
    <property type="match status" value="1"/>
</dbReference>
<name>A0AAE1L6B6_PETCI</name>
<evidence type="ECO:0000313" key="14">
    <source>
        <dbReference type="Proteomes" id="UP001286313"/>
    </source>
</evidence>
<dbReference type="SMART" id="SM01178">
    <property type="entry name" value="DUF4217"/>
    <property type="match status" value="1"/>
</dbReference>
<evidence type="ECO:0000256" key="4">
    <source>
        <dbReference type="ARBA" id="ARBA00022840"/>
    </source>
</evidence>
<dbReference type="Pfam" id="PF00271">
    <property type="entry name" value="Helicase_C"/>
    <property type="match status" value="1"/>
</dbReference>
<evidence type="ECO:0000256" key="8">
    <source>
        <dbReference type="RuleBase" id="RU000492"/>
    </source>
</evidence>
<keyword evidence="2 8" id="KW-0378">Hydrolase</keyword>
<feature type="compositionally biased region" description="Basic residues" evidence="10">
    <location>
        <begin position="16"/>
        <end position="31"/>
    </location>
</feature>
<keyword evidence="14" id="KW-1185">Reference proteome</keyword>
<dbReference type="EC" id="3.6.4.13" evidence="9"/>
<reference evidence="13" key="1">
    <citation type="submission" date="2023-10" db="EMBL/GenBank/DDBJ databases">
        <title>Genome assemblies of two species of porcelain crab, Petrolisthes cinctipes and Petrolisthes manimaculis (Anomura: Porcellanidae).</title>
        <authorList>
            <person name="Angst P."/>
        </authorList>
    </citation>
    <scope>NUCLEOTIDE SEQUENCE</scope>
    <source>
        <strain evidence="13">PB745_01</strain>
        <tissue evidence="13">Gill</tissue>
    </source>
</reference>
<dbReference type="InterPro" id="IPR014001">
    <property type="entry name" value="Helicase_ATP-bd"/>
</dbReference>
<feature type="region of interest" description="Disordered" evidence="10">
    <location>
        <begin position="640"/>
        <end position="671"/>
    </location>
</feature>
<sequence length="671" mass="76335">MAPIKAEKILMRKIKKSQAQKKKLNLLKSRKEHTSGFTVTEKLPEDETERLIQQHAELSKRSANDDGTIPKKKKKKKFEVIEQQLDDGADNEVMPEIEQKKKKKKKKMMMDDGNNADENNTAREPQEKKKKKMMMDDGNSGVENKTASEPQEKKKSDDEGDETGYESEEKKPSEKSTTMGFEAAANPTFESLRDSISAETMRAIEKMGFKDMMEIQAKSIPKLLEGRDLRGTAKTGAGKTMAFLIPAVELVYKLKFKPRNGTGVIIVSPTRELSMQTFGVLRDLMEEHTQSFGLIMGGSDRKSEEIKLSSGINIIVATPGRLLDHLKTSPQFVYKNLVCLIIDEADRILDVGFEEEMKQILNMLPKRRQTMLFSATRNARVDQLASHALKTALIEVDVDSNKISATVEGLQQAYLVCPAEKRFLVLYTFIKRNRKKKVMVFFSSCMAVKFYHELLNYIDMPCMSIHGKQKQPTRTTTFYQFCNAEFGVLLCTDVAARGWDVPAVDWIVQYDPPEDPKEYIHRVGRTARAGGQGNALLFLREEEVGFVRYLQQYKVTVEAMDVAWSKVANIQPQLEKLMSQNYFLNSSGKEAFRGYVRAYNSHTLKDYFNIGNLDLKKVAQCFGFPVPPCVDLTVGKLQRNDKRPRRRGGGGGLGEWNKQNMKAKMYRQNRK</sequence>
<dbReference type="AlphaFoldDB" id="A0AAE1L6B6"/>
<evidence type="ECO:0000259" key="11">
    <source>
        <dbReference type="PROSITE" id="PS51192"/>
    </source>
</evidence>
<keyword evidence="5 9" id="KW-0694">RNA-binding</keyword>
<gene>
    <name evidence="13" type="ORF">Pcinc_000836</name>
</gene>
<evidence type="ECO:0000256" key="7">
    <source>
        <dbReference type="ARBA" id="ARBA00047984"/>
    </source>
</evidence>
<keyword evidence="4 8" id="KW-0067">ATP-binding</keyword>
<keyword evidence="3 8" id="KW-0347">Helicase</keyword>
<dbReference type="GO" id="GO:0003723">
    <property type="term" value="F:RNA binding"/>
    <property type="evidence" value="ECO:0007669"/>
    <property type="project" value="UniProtKB-UniRule"/>
</dbReference>
<dbReference type="InterPro" id="IPR011545">
    <property type="entry name" value="DEAD/DEAH_box_helicase_dom"/>
</dbReference>
<feature type="region of interest" description="Disordered" evidence="10">
    <location>
        <begin position="16"/>
        <end position="192"/>
    </location>
</feature>
<dbReference type="PANTHER" id="PTHR24031">
    <property type="entry name" value="RNA HELICASE"/>
    <property type="match status" value="1"/>
</dbReference>
<evidence type="ECO:0000256" key="9">
    <source>
        <dbReference type="RuleBase" id="RU365068"/>
    </source>
</evidence>
<dbReference type="CDD" id="cd17942">
    <property type="entry name" value="DEADc_DDX18"/>
    <property type="match status" value="1"/>
</dbReference>
<evidence type="ECO:0000256" key="1">
    <source>
        <dbReference type="ARBA" id="ARBA00022741"/>
    </source>
</evidence>
<dbReference type="InterPro" id="IPR025313">
    <property type="entry name" value="SPB4-like_CTE"/>
</dbReference>
<dbReference type="GO" id="GO:0005524">
    <property type="term" value="F:ATP binding"/>
    <property type="evidence" value="ECO:0007669"/>
    <property type="project" value="UniProtKB-UniRule"/>
</dbReference>
<protein>
    <recommendedName>
        <fullName evidence="9">ATP-dependent RNA helicase</fullName>
        <ecNumber evidence="9">3.6.4.13</ecNumber>
    </recommendedName>
</protein>
<comment type="caution">
    <text evidence="13">The sequence shown here is derived from an EMBL/GenBank/DDBJ whole genome shotgun (WGS) entry which is preliminary data.</text>
</comment>
<evidence type="ECO:0000259" key="12">
    <source>
        <dbReference type="PROSITE" id="PS51194"/>
    </source>
</evidence>
<dbReference type="InterPro" id="IPR044773">
    <property type="entry name" value="DDX18/Has1_DEADc"/>
</dbReference>
<comment type="similarity">
    <text evidence="6">Belongs to the DEAD box helicase family. DDX18/HAS1 subfamily.</text>
</comment>
<comment type="domain">
    <text evidence="9">The Q motif is unique to and characteristic of the DEAD box family of RNA helicases and controls ATP binding and hydrolysis.</text>
</comment>
<feature type="compositionally biased region" description="Acidic residues" evidence="10">
    <location>
        <begin position="84"/>
        <end position="95"/>
    </location>
</feature>
<evidence type="ECO:0000256" key="2">
    <source>
        <dbReference type="ARBA" id="ARBA00022801"/>
    </source>
</evidence>
<dbReference type="SUPFAM" id="SSF52540">
    <property type="entry name" value="P-loop containing nucleoside triphosphate hydrolases"/>
    <property type="match status" value="1"/>
</dbReference>
<proteinExistence type="inferred from homology"/>
<feature type="compositionally biased region" description="Basic and acidic residues" evidence="10">
    <location>
        <begin position="42"/>
        <end position="64"/>
    </location>
</feature>
<dbReference type="PROSITE" id="PS00039">
    <property type="entry name" value="DEAD_ATP_HELICASE"/>
    <property type="match status" value="1"/>
</dbReference>
<dbReference type="PROSITE" id="PS51194">
    <property type="entry name" value="HELICASE_CTER"/>
    <property type="match status" value="1"/>
</dbReference>
<accession>A0AAE1L6B6</accession>
<dbReference type="InterPro" id="IPR027417">
    <property type="entry name" value="P-loop_NTPase"/>
</dbReference>
<evidence type="ECO:0000313" key="13">
    <source>
        <dbReference type="EMBL" id="KAK3895495.1"/>
    </source>
</evidence>
<evidence type="ECO:0000256" key="6">
    <source>
        <dbReference type="ARBA" id="ARBA00024357"/>
    </source>
</evidence>
<dbReference type="Pfam" id="PF00270">
    <property type="entry name" value="DEAD"/>
    <property type="match status" value="1"/>
</dbReference>
<dbReference type="PROSITE" id="PS51192">
    <property type="entry name" value="HELICASE_ATP_BIND_1"/>
    <property type="match status" value="1"/>
</dbReference>
<keyword evidence="1 8" id="KW-0547">Nucleotide-binding</keyword>
<dbReference type="EMBL" id="JAWQEG010000040">
    <property type="protein sequence ID" value="KAK3895495.1"/>
    <property type="molecule type" value="Genomic_DNA"/>
</dbReference>
<feature type="domain" description="Helicase C-terminal" evidence="12">
    <location>
        <begin position="409"/>
        <end position="578"/>
    </location>
</feature>